<dbReference type="Pfam" id="PF24430">
    <property type="entry name" value="DUF7553"/>
    <property type="match status" value="1"/>
</dbReference>
<dbReference type="SUPFAM" id="SSF58113">
    <property type="entry name" value="Apolipoprotein A-I"/>
    <property type="match status" value="1"/>
</dbReference>
<comment type="caution">
    <text evidence="2">The sequence shown here is derived from an EMBL/GenBank/DDBJ whole genome shotgun (WGS) entry which is preliminary data.</text>
</comment>
<feature type="region of interest" description="Disordered" evidence="1">
    <location>
        <begin position="68"/>
        <end position="89"/>
    </location>
</feature>
<organism evidence="2 3">
    <name type="scientific">Halogeometricum borinquense</name>
    <dbReference type="NCBI Taxonomy" id="60847"/>
    <lineage>
        <taxon>Archaea</taxon>
        <taxon>Methanobacteriati</taxon>
        <taxon>Methanobacteriota</taxon>
        <taxon>Stenosarchaea group</taxon>
        <taxon>Halobacteria</taxon>
        <taxon>Halobacteriales</taxon>
        <taxon>Haloferacaceae</taxon>
        <taxon>Halogeometricum</taxon>
    </lineage>
</organism>
<feature type="compositionally biased region" description="Acidic residues" evidence="1">
    <location>
        <begin position="12"/>
        <end position="21"/>
    </location>
</feature>
<name>A0A482TDZ7_9EURY</name>
<dbReference type="RefSeq" id="WP_129785282.1">
    <property type="nucleotide sequence ID" value="NZ_RZHH01000002.1"/>
</dbReference>
<evidence type="ECO:0000256" key="1">
    <source>
        <dbReference type="SAM" id="MobiDB-lite"/>
    </source>
</evidence>
<reference evidence="2 3" key="1">
    <citation type="submission" date="2018-12" db="EMBL/GenBank/DDBJ databases">
        <title>Genome analysis provides insights into bioremediation potentialities of Halogeometricum borinquense strain N11.</title>
        <authorList>
            <person name="Najjari A."/>
            <person name="Youssef N."/>
            <person name="Fhoula I."/>
            <person name="Ben Dhia O."/>
            <person name="Mahjoubi M."/>
            <person name="Ouzari H.I."/>
            <person name="Cherif A."/>
        </authorList>
    </citation>
    <scope>NUCLEOTIDE SEQUENCE [LARGE SCALE GENOMIC DNA]</scope>
    <source>
        <strain evidence="2 3">N11</strain>
    </source>
</reference>
<dbReference type="InterPro" id="IPR055975">
    <property type="entry name" value="DUF7553"/>
</dbReference>
<gene>
    <name evidence="2" type="ORF">ELS19_13785</name>
</gene>
<sequence length="89" mass="9707">MTRELLSAASEELSDAADTAEDELRERISDQADALAALAEADRGPDHGRLARHMNALSEIAEQASEDIEEHVESARDKVSEYREGVEGV</sequence>
<evidence type="ECO:0000313" key="2">
    <source>
        <dbReference type="EMBL" id="RYJ14922.1"/>
    </source>
</evidence>
<dbReference type="Proteomes" id="UP000294028">
    <property type="component" value="Unassembled WGS sequence"/>
</dbReference>
<feature type="compositionally biased region" description="Low complexity" evidence="1">
    <location>
        <begin position="1"/>
        <end position="11"/>
    </location>
</feature>
<dbReference type="EMBL" id="RZHH01000002">
    <property type="protein sequence ID" value="RYJ14922.1"/>
    <property type="molecule type" value="Genomic_DNA"/>
</dbReference>
<accession>A0A482TDZ7</accession>
<evidence type="ECO:0000313" key="3">
    <source>
        <dbReference type="Proteomes" id="UP000294028"/>
    </source>
</evidence>
<feature type="region of interest" description="Disordered" evidence="1">
    <location>
        <begin position="1"/>
        <end position="24"/>
    </location>
</feature>
<feature type="compositionally biased region" description="Basic and acidic residues" evidence="1">
    <location>
        <begin position="71"/>
        <end position="89"/>
    </location>
</feature>
<proteinExistence type="predicted"/>
<dbReference type="Gene3D" id="1.20.120.20">
    <property type="entry name" value="Apolipoprotein"/>
    <property type="match status" value="1"/>
</dbReference>
<protein>
    <submittedName>
        <fullName evidence="2">Uncharacterized protein</fullName>
    </submittedName>
</protein>
<dbReference type="AlphaFoldDB" id="A0A482TDZ7"/>